<protein>
    <submittedName>
        <fullName evidence="3">Malonate transporter MadM subunit</fullName>
    </submittedName>
</protein>
<dbReference type="RefSeq" id="WP_183972275.1">
    <property type="nucleotide sequence ID" value="NZ_JACIBY010000003.1"/>
</dbReference>
<feature type="transmembrane region" description="Helical" evidence="1">
    <location>
        <begin position="135"/>
        <end position="157"/>
    </location>
</feature>
<dbReference type="NCBIfam" id="TIGR00808">
    <property type="entry name" value="malonate_madM"/>
    <property type="match status" value="1"/>
</dbReference>
<feature type="transmembrane region" description="Helical" evidence="1">
    <location>
        <begin position="12"/>
        <end position="31"/>
    </location>
</feature>
<keyword evidence="1" id="KW-0812">Transmembrane</keyword>
<proteinExistence type="predicted"/>
<reference evidence="3 4" key="1">
    <citation type="submission" date="2020-08" db="EMBL/GenBank/DDBJ databases">
        <title>Genomic Encyclopedia of Type Strains, Phase IV (KMG-IV): sequencing the most valuable type-strain genomes for metagenomic binning, comparative biology and taxonomic classification.</title>
        <authorList>
            <person name="Goeker M."/>
        </authorList>
    </citation>
    <scope>NUCLEOTIDE SEQUENCE [LARGE SCALE GENOMIC DNA]</scope>
    <source>
        <strain evidence="3 4">DSM 17976</strain>
    </source>
</reference>
<evidence type="ECO:0000256" key="1">
    <source>
        <dbReference type="SAM" id="Phobius"/>
    </source>
</evidence>
<dbReference type="GO" id="GO:0044668">
    <property type="term" value="F:sodium:malonate symporter activity"/>
    <property type="evidence" value="ECO:0007669"/>
    <property type="project" value="InterPro"/>
</dbReference>
<keyword evidence="4" id="KW-1185">Reference proteome</keyword>
<organism evidence="3 4">
    <name type="scientific">Runella defluvii</name>
    <dbReference type="NCBI Taxonomy" id="370973"/>
    <lineage>
        <taxon>Bacteria</taxon>
        <taxon>Pseudomonadati</taxon>
        <taxon>Bacteroidota</taxon>
        <taxon>Cytophagia</taxon>
        <taxon>Cytophagales</taxon>
        <taxon>Spirosomataceae</taxon>
        <taxon>Runella</taxon>
    </lineage>
</organism>
<dbReference type="Proteomes" id="UP000541352">
    <property type="component" value="Unassembled WGS sequence"/>
</dbReference>
<evidence type="ECO:0000313" key="3">
    <source>
        <dbReference type="EMBL" id="MBB3837556.1"/>
    </source>
</evidence>
<feature type="transmembrane region" description="Helical" evidence="1">
    <location>
        <begin position="197"/>
        <end position="217"/>
    </location>
</feature>
<name>A0A7W6EPP5_9BACT</name>
<feature type="transmembrane region" description="Helical" evidence="1">
    <location>
        <begin position="43"/>
        <end position="61"/>
    </location>
</feature>
<dbReference type="AlphaFoldDB" id="A0A7W6EPP5"/>
<accession>A0A7W6EPP5</accession>
<dbReference type="EMBL" id="JACIBY010000003">
    <property type="protein sequence ID" value="MBB3837556.1"/>
    <property type="molecule type" value="Genomic_DNA"/>
</dbReference>
<sequence>MEILLKFLEKNGLVVAFLVVGLMILVADTVSKRLLNKKVPTPAVAIVFGLLLAYVGGTISGGEKGIADVKLFSGMGQLGGSMFRDFAIVSTAFGASILLMRKSGIVGAISLIIGIIVAFSVGLSVAWVMGYHDAVSLTTIGAGACTYIVGPVTGAAIGASSEVIALSIATGVVKATVVAIATPLLAKRIGLDNPHTAMVFGGIMGTNAGVMAGLAATDPKLVPYGALTATFYTGLGCLLCPSVFYLIIRTIV</sequence>
<evidence type="ECO:0000259" key="2">
    <source>
        <dbReference type="Pfam" id="PF03818"/>
    </source>
</evidence>
<feature type="transmembrane region" description="Helical" evidence="1">
    <location>
        <begin position="229"/>
        <end position="248"/>
    </location>
</feature>
<keyword evidence="1" id="KW-0472">Membrane</keyword>
<dbReference type="InterPro" id="IPR004691">
    <property type="entry name" value="Mal/Na_symporter_MadM"/>
</dbReference>
<keyword evidence="1" id="KW-1133">Transmembrane helix</keyword>
<dbReference type="Pfam" id="PF03818">
    <property type="entry name" value="MadM"/>
    <property type="match status" value="1"/>
</dbReference>
<comment type="caution">
    <text evidence="3">The sequence shown here is derived from an EMBL/GenBank/DDBJ whole genome shotgun (WGS) entry which is preliminary data.</text>
</comment>
<feature type="transmembrane region" description="Helical" evidence="1">
    <location>
        <begin position="105"/>
        <end position="128"/>
    </location>
</feature>
<feature type="transmembrane region" description="Helical" evidence="1">
    <location>
        <begin position="82"/>
        <end position="99"/>
    </location>
</feature>
<feature type="domain" description="Malonate/sodium symporter MadM subunit N-terminal" evidence="2">
    <location>
        <begin position="5"/>
        <end position="251"/>
    </location>
</feature>
<dbReference type="InterPro" id="IPR018402">
    <property type="entry name" value="Mal/Na_symporter_MadM_N"/>
</dbReference>
<feature type="transmembrane region" description="Helical" evidence="1">
    <location>
        <begin position="163"/>
        <end position="185"/>
    </location>
</feature>
<gene>
    <name evidence="3" type="ORF">FHS57_001553</name>
</gene>
<evidence type="ECO:0000313" key="4">
    <source>
        <dbReference type="Proteomes" id="UP000541352"/>
    </source>
</evidence>